<dbReference type="Proteomes" id="UP000316921">
    <property type="component" value="Chromosome"/>
</dbReference>
<organism evidence="4 5">
    <name type="scientific">Engelhardtia mirabilis</name>
    <dbReference type="NCBI Taxonomy" id="2528011"/>
    <lineage>
        <taxon>Bacteria</taxon>
        <taxon>Pseudomonadati</taxon>
        <taxon>Planctomycetota</taxon>
        <taxon>Planctomycetia</taxon>
        <taxon>Planctomycetia incertae sedis</taxon>
        <taxon>Engelhardtia</taxon>
    </lineage>
</organism>
<dbReference type="PANTHER" id="PTHR43420:SF44">
    <property type="entry name" value="ACETYLTRANSFERASE YPEA"/>
    <property type="match status" value="1"/>
</dbReference>
<proteinExistence type="predicted"/>
<evidence type="ECO:0000256" key="1">
    <source>
        <dbReference type="ARBA" id="ARBA00022679"/>
    </source>
</evidence>
<evidence type="ECO:0000313" key="4">
    <source>
        <dbReference type="EMBL" id="QDU65638.1"/>
    </source>
</evidence>
<feature type="domain" description="N-acetyltransferase" evidence="3">
    <location>
        <begin position="1"/>
        <end position="156"/>
    </location>
</feature>
<dbReference type="PANTHER" id="PTHR43420">
    <property type="entry name" value="ACETYLTRANSFERASE"/>
    <property type="match status" value="1"/>
</dbReference>
<dbReference type="AlphaFoldDB" id="A0A518BF74"/>
<keyword evidence="5" id="KW-1185">Reference proteome</keyword>
<evidence type="ECO:0000313" key="5">
    <source>
        <dbReference type="Proteomes" id="UP000316921"/>
    </source>
</evidence>
<evidence type="ECO:0000259" key="3">
    <source>
        <dbReference type="PROSITE" id="PS51186"/>
    </source>
</evidence>
<dbReference type="GO" id="GO:0016747">
    <property type="term" value="F:acyltransferase activity, transferring groups other than amino-acyl groups"/>
    <property type="evidence" value="ECO:0007669"/>
    <property type="project" value="InterPro"/>
</dbReference>
<keyword evidence="2" id="KW-0012">Acyltransferase</keyword>
<keyword evidence="1 4" id="KW-0808">Transferase</keyword>
<accession>A0A518BF74</accession>
<dbReference type="InterPro" id="IPR016181">
    <property type="entry name" value="Acyl_CoA_acyltransferase"/>
</dbReference>
<dbReference type="EMBL" id="CP036287">
    <property type="protein sequence ID" value="QDU65638.1"/>
    <property type="molecule type" value="Genomic_DNA"/>
</dbReference>
<dbReference type="InterPro" id="IPR000182">
    <property type="entry name" value="GNAT_dom"/>
</dbReference>
<dbReference type="KEGG" id="pbap:Pla133_07030"/>
<dbReference type="SUPFAM" id="SSF55729">
    <property type="entry name" value="Acyl-CoA N-acyltransferases (Nat)"/>
    <property type="match status" value="1"/>
</dbReference>
<dbReference type="InterPro" id="IPR050680">
    <property type="entry name" value="YpeA/RimI_acetyltransf"/>
</dbReference>
<dbReference type="Gene3D" id="3.40.630.30">
    <property type="match status" value="1"/>
</dbReference>
<dbReference type="PROSITE" id="PS51186">
    <property type="entry name" value="GNAT"/>
    <property type="match status" value="1"/>
</dbReference>
<dbReference type="Pfam" id="PF00583">
    <property type="entry name" value="Acetyltransf_1"/>
    <property type="match status" value="1"/>
</dbReference>
<sequence length="178" mass="19808">MRETLEPGDDERVRDIVRSTAFFSPEEEDIAVELVQETLARGDASGYRFQFLSVGEACVAYTCFGRIPGTQSSFDLYWIATHEGWRGRGLGRRLLSSTEARIRALGGDRVYVDTSSRAQYEPTRRFYERCDYRKAAQLDDFYGPGDGKVIYCRALGDGPASNREAASLGPTGAPSTPR</sequence>
<protein>
    <submittedName>
        <fullName evidence="4">Acetyltransferase (GNAT) family protein</fullName>
    </submittedName>
</protein>
<evidence type="ECO:0000256" key="2">
    <source>
        <dbReference type="ARBA" id="ARBA00023315"/>
    </source>
</evidence>
<name>A0A518BF74_9BACT</name>
<gene>
    <name evidence="4" type="ORF">Pla133_07030</name>
</gene>
<reference evidence="4 5" key="1">
    <citation type="submission" date="2019-02" db="EMBL/GenBank/DDBJ databases">
        <title>Deep-cultivation of Planctomycetes and their phenomic and genomic characterization uncovers novel biology.</title>
        <authorList>
            <person name="Wiegand S."/>
            <person name="Jogler M."/>
            <person name="Boedeker C."/>
            <person name="Pinto D."/>
            <person name="Vollmers J."/>
            <person name="Rivas-Marin E."/>
            <person name="Kohn T."/>
            <person name="Peeters S.H."/>
            <person name="Heuer A."/>
            <person name="Rast P."/>
            <person name="Oberbeckmann S."/>
            <person name="Bunk B."/>
            <person name="Jeske O."/>
            <person name="Meyerdierks A."/>
            <person name="Storesund J.E."/>
            <person name="Kallscheuer N."/>
            <person name="Luecker S."/>
            <person name="Lage O.M."/>
            <person name="Pohl T."/>
            <person name="Merkel B.J."/>
            <person name="Hornburger P."/>
            <person name="Mueller R.-W."/>
            <person name="Bruemmer F."/>
            <person name="Labrenz M."/>
            <person name="Spormann A.M."/>
            <person name="Op den Camp H."/>
            <person name="Overmann J."/>
            <person name="Amann R."/>
            <person name="Jetten M.S.M."/>
            <person name="Mascher T."/>
            <person name="Medema M.H."/>
            <person name="Devos D.P."/>
            <person name="Kaster A.-K."/>
            <person name="Ovreas L."/>
            <person name="Rohde M."/>
            <person name="Galperin M.Y."/>
            <person name="Jogler C."/>
        </authorList>
    </citation>
    <scope>NUCLEOTIDE SEQUENCE [LARGE SCALE GENOMIC DNA]</scope>
    <source>
        <strain evidence="4 5">Pla133</strain>
    </source>
</reference>